<evidence type="ECO:0000259" key="2">
    <source>
        <dbReference type="Pfam" id="PF19291"/>
    </source>
</evidence>
<dbReference type="RefSeq" id="WP_189308223.1">
    <property type="nucleotide sequence ID" value="NZ_BMRP01000064.1"/>
</dbReference>
<accession>A0ABQ2VN13</accession>
<dbReference type="InterPro" id="IPR045582">
    <property type="entry name" value="Trehalase-like_N"/>
</dbReference>
<dbReference type="EMBL" id="BMRP01000064">
    <property type="protein sequence ID" value="GGU99818.1"/>
    <property type="molecule type" value="Genomic_DNA"/>
</dbReference>
<proteinExistence type="predicted"/>
<reference evidence="4" key="1">
    <citation type="journal article" date="2019" name="Int. J. Syst. Evol. Microbiol.">
        <title>The Global Catalogue of Microorganisms (GCM) 10K type strain sequencing project: providing services to taxonomists for standard genome sequencing and annotation.</title>
        <authorList>
            <consortium name="The Broad Institute Genomics Platform"/>
            <consortium name="The Broad Institute Genome Sequencing Center for Infectious Disease"/>
            <person name="Wu L."/>
            <person name="Ma J."/>
        </authorList>
    </citation>
    <scope>NUCLEOTIDE SEQUENCE [LARGE SCALE GENOMIC DNA]</scope>
    <source>
        <strain evidence="4">JCM 3399</strain>
    </source>
</reference>
<evidence type="ECO:0000313" key="3">
    <source>
        <dbReference type="EMBL" id="GGU99818.1"/>
    </source>
</evidence>
<organism evidence="3 4">
    <name type="scientific">Streptomyces albospinus</name>
    <dbReference type="NCBI Taxonomy" id="285515"/>
    <lineage>
        <taxon>Bacteria</taxon>
        <taxon>Bacillati</taxon>
        <taxon>Actinomycetota</taxon>
        <taxon>Actinomycetes</taxon>
        <taxon>Kitasatosporales</taxon>
        <taxon>Streptomycetaceae</taxon>
        <taxon>Streptomyces</taxon>
    </lineage>
</organism>
<keyword evidence="4" id="KW-1185">Reference proteome</keyword>
<gene>
    <name evidence="3" type="ORF">GCM10010211_78990</name>
</gene>
<evidence type="ECO:0000313" key="4">
    <source>
        <dbReference type="Proteomes" id="UP000654471"/>
    </source>
</evidence>
<evidence type="ECO:0000259" key="1">
    <source>
        <dbReference type="Pfam" id="PF00723"/>
    </source>
</evidence>
<name>A0ABQ2VN13_9ACTN</name>
<feature type="domain" description="Trehalase-like N-terminal" evidence="2">
    <location>
        <begin position="3"/>
        <end position="168"/>
    </location>
</feature>
<dbReference type="PANTHER" id="PTHR31616">
    <property type="entry name" value="TREHALASE"/>
    <property type="match status" value="1"/>
</dbReference>
<dbReference type="SUPFAM" id="SSF48208">
    <property type="entry name" value="Six-hairpin glycosidases"/>
    <property type="match status" value="1"/>
</dbReference>
<comment type="caution">
    <text evidence="3">The sequence shown here is derived from an EMBL/GenBank/DDBJ whole genome shotgun (WGS) entry which is preliminary data.</text>
</comment>
<dbReference type="Proteomes" id="UP000654471">
    <property type="component" value="Unassembled WGS sequence"/>
</dbReference>
<sequence>MSTRPIGDHALLSDCRSAALVTSDGSVDWLCLPRFDSPAIFARLLDENAGHWSIRPAGPADVSRRYVEQTLVLETTFRTTGGTAVLRDALALGRRERGHALGTASPGTLLRQITCTEGQVPVEIAYAPRPEFGLVHPLLSPVGGGLAAYGGAHVLLLSSPVDLAVSGSTAHGRITLRASDRLGFALHIGPAWGSEPAPWGSRRIRRRLNDTAEGWRSWSRLHRGYVGPWQVEVGHSGRVLRALTFAPTGAIVAAATTSLPERSGGTRNWDYRYTWVRDASFTLQALATAACEKEKDKFFDFLARAAATQLQRGVDLQIMYGIGGERDLSERVLPHLAGWRNSTPVRTGNDAWRQRQLDVYGELLDAAHQTLPPGGSLDPPTRDFLLQAAETAASRWTEPDQGIWERRGPSRHFLHSKLMCWVALDRAIAMAPALRADAHVPHWRSERDRIRQAIEQRGWNPRLSAFTQAFESDDLDASSLMLPIVGFLPPHDRRVQSTVLAIATHLTDPGGLVRRYRGDEIEEEEGTFLLCTFWLAHALALTGHTTRARQVFQTAVAHANDVGLLAEETDSTTGEALGNFPQAFSHIGLINAARAIRDAERQPATRRTGH</sequence>
<dbReference type="Pfam" id="PF00723">
    <property type="entry name" value="Glyco_hydro_15"/>
    <property type="match status" value="1"/>
</dbReference>
<dbReference type="InterPro" id="IPR012341">
    <property type="entry name" value="6hp_glycosidase-like_sf"/>
</dbReference>
<dbReference type="Pfam" id="PF19291">
    <property type="entry name" value="TREH_N"/>
    <property type="match status" value="1"/>
</dbReference>
<dbReference type="InterPro" id="IPR008928">
    <property type="entry name" value="6-hairpin_glycosidase_sf"/>
</dbReference>
<protein>
    <submittedName>
        <fullName evidence="3">Glucoamylase</fullName>
    </submittedName>
</protein>
<feature type="domain" description="GH15-like" evidence="1">
    <location>
        <begin position="245"/>
        <end position="593"/>
    </location>
</feature>
<dbReference type="PANTHER" id="PTHR31616:SF10">
    <property type="entry name" value="TREHALASE"/>
    <property type="match status" value="1"/>
</dbReference>
<dbReference type="InterPro" id="IPR011613">
    <property type="entry name" value="GH15-like"/>
</dbReference>
<dbReference type="Gene3D" id="1.50.10.10">
    <property type="match status" value="1"/>
</dbReference>